<keyword evidence="2" id="KW-1185">Reference proteome</keyword>
<name>A0AAE3TCM5_9BACT</name>
<evidence type="ECO:0000313" key="1">
    <source>
        <dbReference type="EMBL" id="MDF1612090.1"/>
    </source>
</evidence>
<dbReference type="RefSeq" id="WP_321535858.1">
    <property type="nucleotide sequence ID" value="NZ_JARGDL010000009.1"/>
</dbReference>
<dbReference type="Gene3D" id="2.40.160.20">
    <property type="match status" value="1"/>
</dbReference>
<protein>
    <recommendedName>
        <fullName evidence="3">Outer membrane protein beta-barrel domain-containing protein</fullName>
    </recommendedName>
</protein>
<dbReference type="SUPFAM" id="SSF56925">
    <property type="entry name" value="OMPA-like"/>
    <property type="match status" value="1"/>
</dbReference>
<dbReference type="AlphaFoldDB" id="A0AAE3TCM5"/>
<organism evidence="1 2">
    <name type="scientific">Stygiobacter electus</name>
    <dbReference type="NCBI Taxonomy" id="3032292"/>
    <lineage>
        <taxon>Bacteria</taxon>
        <taxon>Pseudomonadati</taxon>
        <taxon>Ignavibacteriota</taxon>
        <taxon>Ignavibacteria</taxon>
        <taxon>Ignavibacteriales</taxon>
        <taxon>Melioribacteraceae</taxon>
        <taxon>Stygiobacter</taxon>
    </lineage>
</organism>
<proteinExistence type="predicted"/>
<evidence type="ECO:0008006" key="3">
    <source>
        <dbReference type="Google" id="ProtNLM"/>
    </source>
</evidence>
<dbReference type="Proteomes" id="UP001221302">
    <property type="component" value="Unassembled WGS sequence"/>
</dbReference>
<accession>A0AAE3TCM5</accession>
<gene>
    <name evidence="1" type="ORF">P0M35_07995</name>
</gene>
<dbReference type="EMBL" id="JARGDL010000009">
    <property type="protein sequence ID" value="MDF1612090.1"/>
    <property type="molecule type" value="Genomic_DNA"/>
</dbReference>
<dbReference type="InterPro" id="IPR011250">
    <property type="entry name" value="OMP/PagP_B-barrel"/>
</dbReference>
<comment type="caution">
    <text evidence="1">The sequence shown here is derived from an EMBL/GenBank/DDBJ whole genome shotgun (WGS) entry which is preliminary data.</text>
</comment>
<sequence length="227" mass="25537">MKKVIVIFLFITATVFSQTGGISLMLGYPQGEFRKNVNNMGFGIQLQGTIMEPTPARPFTIGFDLGYIVYGQVNERRPWIGFPGVYLNLQRTNSMANFHLLMQISPFFGTVRPYVEGLFGGAYIFTESEVKNENQNQQIASSTNFDDFAWNYGYGAGILFKVSDGFQGVSKLYLDLKARYLYGTEAEYLTEESVVTNSQGDVIFQPKKSKTDFFTIHIGVIAYFSSL</sequence>
<evidence type="ECO:0000313" key="2">
    <source>
        <dbReference type="Proteomes" id="UP001221302"/>
    </source>
</evidence>
<reference evidence="1" key="1">
    <citation type="submission" date="2023-03" db="EMBL/GenBank/DDBJ databases">
        <title>Stygiobacter electus gen. nov., sp. nov., facultatively anaerobic thermotolerant bacterium of the class Ignavibacteria from a well of Yessentuki mineral water deposit.</title>
        <authorList>
            <person name="Podosokorskaya O.A."/>
            <person name="Elcheninov A.G."/>
            <person name="Petrova N.F."/>
            <person name="Zavarzina D.G."/>
            <person name="Kublanov I.V."/>
            <person name="Merkel A.Y."/>
        </authorList>
    </citation>
    <scope>NUCLEOTIDE SEQUENCE</scope>
    <source>
        <strain evidence="1">09-Me</strain>
    </source>
</reference>